<evidence type="ECO:0000313" key="11">
    <source>
        <dbReference type="Proteomes" id="UP000002624"/>
    </source>
</evidence>
<organism evidence="10 11">
    <name type="scientific">Ajellomyces capsulatus (strain H143)</name>
    <name type="common">Darling's disease fungus</name>
    <name type="synonym">Histoplasma capsulatum</name>
    <dbReference type="NCBI Taxonomy" id="544712"/>
    <lineage>
        <taxon>Eukaryota</taxon>
        <taxon>Fungi</taxon>
        <taxon>Dikarya</taxon>
        <taxon>Ascomycota</taxon>
        <taxon>Pezizomycotina</taxon>
        <taxon>Eurotiomycetes</taxon>
        <taxon>Eurotiomycetidae</taxon>
        <taxon>Onygenales</taxon>
        <taxon>Ajellomycetaceae</taxon>
        <taxon>Histoplasma</taxon>
    </lineage>
</organism>
<comment type="similarity">
    <text evidence="7">Belongs to the TRAPP small subunits family. TRAPPC4 subfamily.</text>
</comment>
<comment type="subcellular location">
    <subcellularLocation>
        <location evidence="1">Endoplasmic reticulum</location>
    </subcellularLocation>
    <subcellularLocation>
        <location evidence="2">Golgi apparatus</location>
    </subcellularLocation>
</comment>
<dbReference type="PANTHER" id="PTHR23249:SF15">
    <property type="entry name" value="TRAFFICKING PROTEIN PARTICLE COMPLEX SUBUNIT 4"/>
    <property type="match status" value="1"/>
</dbReference>
<keyword evidence="6" id="KW-0333">Golgi apparatus</keyword>
<evidence type="ECO:0000256" key="7">
    <source>
        <dbReference type="ARBA" id="ARBA00038179"/>
    </source>
</evidence>
<dbReference type="Gene3D" id="3.30.450.70">
    <property type="match status" value="1"/>
</dbReference>
<feature type="coiled-coil region" evidence="8">
    <location>
        <begin position="41"/>
        <end position="75"/>
    </location>
</feature>
<dbReference type="GO" id="GO:0030008">
    <property type="term" value="C:TRAPP complex"/>
    <property type="evidence" value="ECO:0007669"/>
    <property type="project" value="InterPro"/>
</dbReference>
<evidence type="ECO:0000256" key="6">
    <source>
        <dbReference type="ARBA" id="ARBA00023034"/>
    </source>
</evidence>
<evidence type="ECO:0000256" key="9">
    <source>
        <dbReference type="SAM" id="MobiDB-lite"/>
    </source>
</evidence>
<feature type="region of interest" description="Disordered" evidence="9">
    <location>
        <begin position="138"/>
        <end position="161"/>
    </location>
</feature>
<sequence>MSSPTSNNDDSPKSQRKSRAHTLTRVRNNQRRCRERRRQYIAALEQRVEETGRLLEEARAEIDSLKSQLMECGSRRRHHPHHANQLAEGESAVSDSGGGRGGGDSIDAAAWMMPLGQQGGYRQVSGQIEEVGELPALLPGPLPAPPEREDDWPATTSHQQTSDIEYNATPNMLALQQLDNTHPRQPSSSSLALANQRETAVCGSRLPNAVNSDTTLATSTNAPSPLSTLWTPTLTALQLEGLILPDIPDTSNSDYTVSPADESTTPCSQAFIFISQQNFKGLDASSIERWLCRGFRQATEPREGCRVENTLLLQLLDFLFSYESLDSAIRSSWGKSGGFTTSRRGAPKVLESLAPRNLCLCCINILPIQRPNRPCFRYLPPHPLLRAPNKLYCRESFVKQTCTLRTNPTTTPSSVPSAGTAIPSHTHVHSSSSSISSPLNPSTTPTVTSSSLPSNTTVPNPTQPITGIEVLETDKFRLTCFQTVTGTKFLLFTDPLMAGVDVVMRKIYELYADYVMKNPFYQLEMPVRCEAFDRHVAGWVKGRG</sequence>
<dbReference type="VEuPathDB" id="FungiDB:HCDG_08490"/>
<dbReference type="OMA" id="TDPREGC"/>
<evidence type="ECO:0000256" key="5">
    <source>
        <dbReference type="ARBA" id="ARBA00022892"/>
    </source>
</evidence>
<evidence type="ECO:0000256" key="2">
    <source>
        <dbReference type="ARBA" id="ARBA00004555"/>
    </source>
</evidence>
<accession>C6HRA5</accession>
<feature type="compositionally biased region" description="Basic residues" evidence="9">
    <location>
        <begin position="14"/>
        <end position="34"/>
    </location>
</feature>
<evidence type="ECO:0000313" key="10">
    <source>
        <dbReference type="EMBL" id="EER37039.1"/>
    </source>
</evidence>
<dbReference type="Proteomes" id="UP000002624">
    <property type="component" value="Unassembled WGS sequence"/>
</dbReference>
<proteinExistence type="inferred from homology"/>
<evidence type="ECO:0000256" key="4">
    <source>
        <dbReference type="ARBA" id="ARBA00022824"/>
    </source>
</evidence>
<evidence type="ECO:0000256" key="3">
    <source>
        <dbReference type="ARBA" id="ARBA00022448"/>
    </source>
</evidence>
<dbReference type="SUPFAM" id="SSF64356">
    <property type="entry name" value="SNARE-like"/>
    <property type="match status" value="1"/>
</dbReference>
<reference evidence="11" key="1">
    <citation type="submission" date="2009-05" db="EMBL/GenBank/DDBJ databases">
        <title>The genome sequence of Ajellomyces capsulatus strain H143.</title>
        <authorList>
            <person name="Champion M."/>
            <person name="Cuomo C.A."/>
            <person name="Ma L.-J."/>
            <person name="Henn M.R."/>
            <person name="Sil A."/>
            <person name="Goldman B."/>
            <person name="Young S.K."/>
            <person name="Kodira C.D."/>
            <person name="Zeng Q."/>
            <person name="Koehrsen M."/>
            <person name="Alvarado L."/>
            <person name="Berlin A.M."/>
            <person name="Borenstein D."/>
            <person name="Chen Z."/>
            <person name="Engels R."/>
            <person name="Freedman E."/>
            <person name="Gellesch M."/>
            <person name="Goldberg J."/>
            <person name="Griggs A."/>
            <person name="Gujja S."/>
            <person name="Heiman D.I."/>
            <person name="Hepburn T.A."/>
            <person name="Howarth C."/>
            <person name="Jen D."/>
            <person name="Larson L."/>
            <person name="Lewis B."/>
            <person name="Mehta T."/>
            <person name="Park D."/>
            <person name="Pearson M."/>
            <person name="Roberts A."/>
            <person name="Saif S."/>
            <person name="Shea T.D."/>
            <person name="Shenoy N."/>
            <person name="Sisk P."/>
            <person name="Stolte C."/>
            <person name="Sykes S."/>
            <person name="Walk T."/>
            <person name="White J."/>
            <person name="Yandava C."/>
            <person name="Klein B."/>
            <person name="McEwen J.G."/>
            <person name="Puccia R."/>
            <person name="Goldman G.H."/>
            <person name="Felipe M.S."/>
            <person name="Nino-Vega G."/>
            <person name="San-Blas G."/>
            <person name="Taylor J.W."/>
            <person name="Mendoza L."/>
            <person name="Galagan J.E."/>
            <person name="Nusbaum C."/>
            <person name="Birren B.W."/>
        </authorList>
    </citation>
    <scope>NUCLEOTIDE SEQUENCE [LARGE SCALE GENOMIC DNA]</scope>
    <source>
        <strain evidence="11">H143</strain>
    </source>
</reference>
<dbReference type="SMART" id="SM01399">
    <property type="entry name" value="Sybindin"/>
    <property type="match status" value="1"/>
</dbReference>
<feature type="compositionally biased region" description="Low complexity" evidence="9">
    <location>
        <begin position="404"/>
        <end position="460"/>
    </location>
</feature>
<keyword evidence="4" id="KW-0256">Endoplasmic reticulum</keyword>
<feature type="region of interest" description="Disordered" evidence="9">
    <location>
        <begin position="76"/>
        <end position="106"/>
    </location>
</feature>
<dbReference type="InterPro" id="IPR007233">
    <property type="entry name" value="TRAPPC"/>
</dbReference>
<dbReference type="GO" id="GO:0005794">
    <property type="term" value="C:Golgi apparatus"/>
    <property type="evidence" value="ECO:0007669"/>
    <property type="project" value="UniProtKB-SubCell"/>
</dbReference>
<dbReference type="GO" id="GO:0006888">
    <property type="term" value="P:endoplasmic reticulum to Golgi vesicle-mediated transport"/>
    <property type="evidence" value="ECO:0007669"/>
    <property type="project" value="TreeGrafter"/>
</dbReference>
<protein>
    <submittedName>
        <fullName evidence="10">Trappc4 protein</fullName>
    </submittedName>
</protein>
<dbReference type="AlphaFoldDB" id="C6HRA5"/>
<dbReference type="Pfam" id="PF04099">
    <property type="entry name" value="Sybindin"/>
    <property type="match status" value="1"/>
</dbReference>
<dbReference type="STRING" id="544712.C6HRA5"/>
<dbReference type="EMBL" id="GG692436">
    <property type="protein sequence ID" value="EER37039.1"/>
    <property type="molecule type" value="Genomic_DNA"/>
</dbReference>
<gene>
    <name evidence="10" type="ORF">HCDG_08490</name>
</gene>
<dbReference type="PANTHER" id="PTHR23249">
    <property type="entry name" value="TRAFFICKING PROTEIN PARTICLE COMPLEX SUBUNIT"/>
    <property type="match status" value="1"/>
</dbReference>
<name>C6HRA5_AJECH</name>
<dbReference type="HOGENOM" id="CLU_500530_0_0_1"/>
<evidence type="ECO:0000256" key="1">
    <source>
        <dbReference type="ARBA" id="ARBA00004240"/>
    </source>
</evidence>
<feature type="region of interest" description="Disordered" evidence="9">
    <location>
        <begin position="404"/>
        <end position="465"/>
    </location>
</feature>
<dbReference type="OrthoDB" id="4505928at2759"/>
<keyword evidence="3" id="KW-0813">Transport</keyword>
<dbReference type="GO" id="GO:0005783">
    <property type="term" value="C:endoplasmic reticulum"/>
    <property type="evidence" value="ECO:0007669"/>
    <property type="project" value="UniProtKB-SubCell"/>
</dbReference>
<keyword evidence="8" id="KW-0175">Coiled coil</keyword>
<evidence type="ECO:0000256" key="8">
    <source>
        <dbReference type="SAM" id="Coils"/>
    </source>
</evidence>
<feature type="region of interest" description="Disordered" evidence="9">
    <location>
        <begin position="1"/>
        <end position="34"/>
    </location>
</feature>
<dbReference type="InterPro" id="IPR011012">
    <property type="entry name" value="Longin-like_dom_sf"/>
</dbReference>
<keyword evidence="5" id="KW-0931">ER-Golgi transport</keyword>